<dbReference type="STRING" id="665126.ABB55_10205"/>
<dbReference type="Gene3D" id="1.10.760.10">
    <property type="entry name" value="Cytochrome c-like domain"/>
    <property type="match status" value="1"/>
</dbReference>
<organism evidence="8 9">
    <name type="scientific">Prosthecodimorpha hirschii</name>
    <dbReference type="NCBI Taxonomy" id="665126"/>
    <lineage>
        <taxon>Bacteria</taxon>
        <taxon>Pseudomonadati</taxon>
        <taxon>Pseudomonadota</taxon>
        <taxon>Alphaproteobacteria</taxon>
        <taxon>Hyphomicrobiales</taxon>
        <taxon>Ancalomicrobiaceae</taxon>
        <taxon>Prosthecodimorpha</taxon>
    </lineage>
</organism>
<dbReference type="Proteomes" id="UP000048984">
    <property type="component" value="Unassembled WGS sequence"/>
</dbReference>
<dbReference type="InterPro" id="IPR036909">
    <property type="entry name" value="Cyt_c-like_dom_sf"/>
</dbReference>
<keyword evidence="5 6" id="KW-0408">Iron</keyword>
<accession>A0A0P6W5I0</accession>
<evidence type="ECO:0000259" key="7">
    <source>
        <dbReference type="PROSITE" id="PS51007"/>
    </source>
</evidence>
<dbReference type="AlphaFoldDB" id="A0A0P6W5I0"/>
<feature type="domain" description="Cytochrome c" evidence="7">
    <location>
        <begin position="19"/>
        <end position="119"/>
    </location>
</feature>
<dbReference type="GO" id="GO:0046872">
    <property type="term" value="F:metal ion binding"/>
    <property type="evidence" value="ECO:0007669"/>
    <property type="project" value="UniProtKB-KW"/>
</dbReference>
<dbReference type="InterPro" id="IPR002327">
    <property type="entry name" value="Cyt_c_1A/1B"/>
</dbReference>
<dbReference type="GO" id="GO:0009055">
    <property type="term" value="F:electron transfer activity"/>
    <property type="evidence" value="ECO:0007669"/>
    <property type="project" value="InterPro"/>
</dbReference>
<keyword evidence="3 6" id="KW-0479">Metal-binding</keyword>
<proteinExistence type="predicted"/>
<dbReference type="GO" id="GO:0020037">
    <property type="term" value="F:heme binding"/>
    <property type="evidence" value="ECO:0007669"/>
    <property type="project" value="InterPro"/>
</dbReference>
<keyword evidence="9" id="KW-1185">Reference proteome</keyword>
<keyword evidence="4" id="KW-0249">Electron transport</keyword>
<reference evidence="8 9" key="1">
    <citation type="submission" date="2015-09" db="EMBL/GenBank/DDBJ databases">
        <authorList>
            <person name="Jackson K.R."/>
            <person name="Lunt B.L."/>
            <person name="Fisher J.N.B."/>
            <person name="Gardner A.V."/>
            <person name="Bailey M.E."/>
            <person name="Deus L.M."/>
            <person name="Earl A.S."/>
            <person name="Gibby P.D."/>
            <person name="Hartmann K.A."/>
            <person name="Liu J.E."/>
            <person name="Manci A.M."/>
            <person name="Nielsen D.A."/>
            <person name="Solomon M.B."/>
            <person name="Breakwell D.P."/>
            <person name="Burnett S.H."/>
            <person name="Grose J.H."/>
        </authorList>
    </citation>
    <scope>NUCLEOTIDE SEQUENCE [LARGE SCALE GENOMIC DNA]</scope>
    <source>
        <strain evidence="8 9">16</strain>
    </source>
</reference>
<reference evidence="8 9" key="2">
    <citation type="submission" date="2015-10" db="EMBL/GenBank/DDBJ databases">
        <title>Draft Genome Sequence of Prosthecomicrobium hirschii ATCC 27832.</title>
        <authorList>
            <person name="Daniel J."/>
            <person name="Givan S.A."/>
            <person name="Brun Y.V."/>
            <person name="Brown P.J."/>
        </authorList>
    </citation>
    <scope>NUCLEOTIDE SEQUENCE [LARGE SCALE GENOMIC DNA]</scope>
    <source>
        <strain evidence="8 9">16</strain>
    </source>
</reference>
<evidence type="ECO:0000256" key="5">
    <source>
        <dbReference type="ARBA" id="ARBA00023004"/>
    </source>
</evidence>
<dbReference type="EMBL" id="LJYW01000001">
    <property type="protein sequence ID" value="KPL52549.1"/>
    <property type="molecule type" value="Genomic_DNA"/>
</dbReference>
<dbReference type="Pfam" id="PF00034">
    <property type="entry name" value="Cytochrom_C"/>
    <property type="match status" value="1"/>
</dbReference>
<evidence type="ECO:0000313" key="9">
    <source>
        <dbReference type="Proteomes" id="UP000048984"/>
    </source>
</evidence>
<name>A0A0P6W5I0_9HYPH</name>
<dbReference type="SUPFAM" id="SSF46626">
    <property type="entry name" value="Cytochrome c"/>
    <property type="match status" value="1"/>
</dbReference>
<evidence type="ECO:0000256" key="6">
    <source>
        <dbReference type="PROSITE-ProRule" id="PRU00433"/>
    </source>
</evidence>
<dbReference type="PANTHER" id="PTHR11961">
    <property type="entry name" value="CYTOCHROME C"/>
    <property type="match status" value="1"/>
</dbReference>
<dbReference type="InterPro" id="IPR009056">
    <property type="entry name" value="Cyt_c-like_dom"/>
</dbReference>
<keyword evidence="1" id="KW-0813">Transport</keyword>
<protein>
    <recommendedName>
        <fullName evidence="7">Cytochrome c domain-containing protein</fullName>
    </recommendedName>
</protein>
<evidence type="ECO:0000256" key="2">
    <source>
        <dbReference type="ARBA" id="ARBA00022617"/>
    </source>
</evidence>
<evidence type="ECO:0000256" key="4">
    <source>
        <dbReference type="ARBA" id="ARBA00022982"/>
    </source>
</evidence>
<evidence type="ECO:0000256" key="1">
    <source>
        <dbReference type="ARBA" id="ARBA00022448"/>
    </source>
</evidence>
<dbReference type="PRINTS" id="PR00604">
    <property type="entry name" value="CYTCHRMECIAB"/>
</dbReference>
<gene>
    <name evidence="8" type="ORF">ABB55_10205</name>
</gene>
<dbReference type="PROSITE" id="PS51007">
    <property type="entry name" value="CYTC"/>
    <property type="match status" value="1"/>
</dbReference>
<evidence type="ECO:0000313" key="8">
    <source>
        <dbReference type="EMBL" id="KPL52549.1"/>
    </source>
</evidence>
<keyword evidence="2 6" id="KW-0349">Heme</keyword>
<evidence type="ECO:0000256" key="3">
    <source>
        <dbReference type="ARBA" id="ARBA00022723"/>
    </source>
</evidence>
<comment type="caution">
    <text evidence="8">The sequence shown here is derived from an EMBL/GenBank/DDBJ whole genome shotgun (WGS) entry which is preliminary data.</text>
</comment>
<sequence length="121" mass="13239">MFLAQATAVLVLTVPTRADDLEAAKAQFLKSCGTCHSVEPGAAPRQGPNLHGVIGRKAGTLPGFAYSPALQSWGEVWTEDLLEPWITNAQLTRPGTVMNYRQADEEKRKLIIRYLKSLSAM</sequence>